<dbReference type="GO" id="GO:0016020">
    <property type="term" value="C:membrane"/>
    <property type="evidence" value="ECO:0007669"/>
    <property type="project" value="InterPro"/>
</dbReference>
<keyword evidence="4 9" id="KW-0378">Hydrolase</keyword>
<dbReference type="GO" id="GO:0005783">
    <property type="term" value="C:endoplasmic reticulum"/>
    <property type="evidence" value="ECO:0007669"/>
    <property type="project" value="TreeGrafter"/>
</dbReference>
<dbReference type="Proteomes" id="UP000275385">
    <property type="component" value="Unassembled WGS sequence"/>
</dbReference>
<name>A0A420YEL4_9PEZI</name>
<dbReference type="EC" id="3.2.1.-" evidence="9"/>
<dbReference type="STRING" id="177199.A0A420YEL4"/>
<proteinExistence type="inferred from homology"/>
<keyword evidence="9" id="KW-0326">Glycosidase</keyword>
<reference evidence="10 11" key="1">
    <citation type="submission" date="2018-08" db="EMBL/GenBank/DDBJ databases">
        <title>Draft genome of the lignicolous fungus Coniochaeta pulveracea.</title>
        <authorList>
            <person name="Borstlap C.J."/>
            <person name="De Witt R.N."/>
            <person name="Botha A."/>
            <person name="Volschenk H."/>
        </authorList>
    </citation>
    <scope>NUCLEOTIDE SEQUENCE [LARGE SCALE GENOMIC DNA]</scope>
    <source>
        <strain evidence="10 11">CAB683</strain>
    </source>
</reference>
<sequence length="448" mass="50559">MCGYKDQFGGWAATLVDSLDTLWIMGLKDEFYEAAAAAVAIDFASTTAGTTSINVFETTIRHLGGMLSAYDLSGEPALLEKAKELGRLLYIAFDTPNRIPGFWLDFENARAGRQLAGTHDPSASPASLSLEFTRLAQLTGEDKYYDAIHRVTTFLERTQEDSKLPGMWPAMINFQEEHVRGDNSFALGALADSLYEYLPKMAILLGGRNHSQIYEKMYRRSMDVAIKHLLFRPMLPNNEDILFAGTTFVHDDGIQLVPEGQHLHCFLGGLFAVAGKSFSIPEHVTIGERLARGCAWVYSAMPTGLMPEYFALLECPSLQPCAWNETRWELEGNKKLKKGFQHARDPRYQLRPEAIESIFIMYRITGQEEFREIAWRMFESIVEGTKAPFGHAAVKDITAEGVTEKEDSMESFWLAETLKYFYLIFSPPDLISLDEYVFSTEAHPFKRT</sequence>
<dbReference type="GO" id="GO:0036503">
    <property type="term" value="P:ERAD pathway"/>
    <property type="evidence" value="ECO:0007669"/>
    <property type="project" value="UniProtKB-ARBA"/>
</dbReference>
<evidence type="ECO:0000313" key="10">
    <source>
        <dbReference type="EMBL" id="RKU46227.1"/>
    </source>
</evidence>
<keyword evidence="5 8" id="KW-1015">Disulfide bond</keyword>
<dbReference type="GO" id="GO:0005509">
    <property type="term" value="F:calcium ion binding"/>
    <property type="evidence" value="ECO:0007669"/>
    <property type="project" value="InterPro"/>
</dbReference>
<dbReference type="OrthoDB" id="8118055at2759"/>
<dbReference type="PANTHER" id="PTHR11742:SF89">
    <property type="entry name" value="ALPHA-1,2-MANNOSIDASE"/>
    <property type="match status" value="1"/>
</dbReference>
<evidence type="ECO:0000313" key="11">
    <source>
        <dbReference type="Proteomes" id="UP000275385"/>
    </source>
</evidence>
<feature type="active site" evidence="6">
    <location>
        <position position="192"/>
    </location>
</feature>
<dbReference type="SUPFAM" id="SSF48225">
    <property type="entry name" value="Seven-hairpin glycosidases"/>
    <property type="match status" value="1"/>
</dbReference>
<comment type="cofactor">
    <cofactor evidence="1 7">
        <name>Ca(2+)</name>
        <dbReference type="ChEBI" id="CHEBI:29108"/>
    </cofactor>
</comment>
<comment type="pathway">
    <text evidence="2">Protein modification; protein glycosylation.</text>
</comment>
<evidence type="ECO:0000256" key="5">
    <source>
        <dbReference type="ARBA" id="ARBA00023157"/>
    </source>
</evidence>
<dbReference type="InterPro" id="IPR036026">
    <property type="entry name" value="Seven-hairpin_glycosidases"/>
</dbReference>
<evidence type="ECO:0000256" key="4">
    <source>
        <dbReference type="ARBA" id="ARBA00022801"/>
    </source>
</evidence>
<dbReference type="PANTHER" id="PTHR11742">
    <property type="entry name" value="MANNOSYL-OLIGOSACCHARIDE ALPHA-1,2-MANNOSIDASE-RELATED"/>
    <property type="match status" value="1"/>
</dbReference>
<dbReference type="Gene3D" id="1.50.10.10">
    <property type="match status" value="1"/>
</dbReference>
<dbReference type="InterPro" id="IPR001382">
    <property type="entry name" value="Glyco_hydro_47"/>
</dbReference>
<organism evidence="10 11">
    <name type="scientific">Coniochaeta pulveracea</name>
    <dbReference type="NCBI Taxonomy" id="177199"/>
    <lineage>
        <taxon>Eukaryota</taxon>
        <taxon>Fungi</taxon>
        <taxon>Dikarya</taxon>
        <taxon>Ascomycota</taxon>
        <taxon>Pezizomycotina</taxon>
        <taxon>Sordariomycetes</taxon>
        <taxon>Sordariomycetidae</taxon>
        <taxon>Coniochaetales</taxon>
        <taxon>Coniochaetaceae</taxon>
        <taxon>Coniochaeta</taxon>
    </lineage>
</organism>
<dbReference type="InterPro" id="IPR050749">
    <property type="entry name" value="Glycosyl_Hydrolase_47"/>
</dbReference>
<evidence type="ECO:0000256" key="9">
    <source>
        <dbReference type="RuleBase" id="RU361193"/>
    </source>
</evidence>
<dbReference type="GO" id="GO:0004571">
    <property type="term" value="F:mannosyl-oligosaccharide 1,2-alpha-mannosidase activity"/>
    <property type="evidence" value="ECO:0007669"/>
    <property type="project" value="InterPro"/>
</dbReference>
<comment type="similarity">
    <text evidence="3 9">Belongs to the glycosyl hydrolase 47 family.</text>
</comment>
<dbReference type="InterPro" id="IPR012341">
    <property type="entry name" value="6hp_glycosidase-like_sf"/>
</dbReference>
<keyword evidence="7" id="KW-0106">Calcium</keyword>
<feature type="active site" description="Proton donor" evidence="6">
    <location>
        <position position="57"/>
    </location>
</feature>
<evidence type="ECO:0000256" key="2">
    <source>
        <dbReference type="ARBA" id="ARBA00004922"/>
    </source>
</evidence>
<dbReference type="AlphaFoldDB" id="A0A420YEL4"/>
<dbReference type="PRINTS" id="PR00747">
    <property type="entry name" value="GLYHDRLASE47"/>
</dbReference>
<evidence type="ECO:0000256" key="3">
    <source>
        <dbReference type="ARBA" id="ARBA00007658"/>
    </source>
</evidence>
<dbReference type="GO" id="GO:0005975">
    <property type="term" value="P:carbohydrate metabolic process"/>
    <property type="evidence" value="ECO:0007669"/>
    <property type="project" value="InterPro"/>
</dbReference>
<keyword evidence="7" id="KW-0479">Metal-binding</keyword>
<feature type="disulfide bond" evidence="8">
    <location>
        <begin position="265"/>
        <end position="294"/>
    </location>
</feature>
<accession>A0A420YEL4</accession>
<feature type="active site" evidence="6">
    <location>
        <position position="353"/>
    </location>
</feature>
<evidence type="ECO:0000256" key="6">
    <source>
        <dbReference type="PIRSR" id="PIRSR601382-1"/>
    </source>
</evidence>
<comment type="caution">
    <text evidence="10">The sequence shown here is derived from an EMBL/GenBank/DDBJ whole genome shotgun (WGS) entry which is preliminary data.</text>
</comment>
<dbReference type="EMBL" id="QVQW01000015">
    <property type="protein sequence ID" value="RKU46227.1"/>
    <property type="molecule type" value="Genomic_DNA"/>
</dbReference>
<evidence type="ECO:0000256" key="8">
    <source>
        <dbReference type="PIRSR" id="PIRSR601382-3"/>
    </source>
</evidence>
<evidence type="ECO:0000256" key="1">
    <source>
        <dbReference type="ARBA" id="ARBA00001913"/>
    </source>
</evidence>
<keyword evidence="11" id="KW-1185">Reference proteome</keyword>
<evidence type="ECO:0000256" key="7">
    <source>
        <dbReference type="PIRSR" id="PIRSR601382-2"/>
    </source>
</evidence>
<feature type="active site" description="Proton donor" evidence="6">
    <location>
        <position position="308"/>
    </location>
</feature>
<gene>
    <name evidence="10" type="ORF">DL546_004349</name>
</gene>
<dbReference type="UniPathway" id="UPA00378"/>
<feature type="binding site" evidence="7">
    <location>
        <position position="440"/>
    </location>
    <ligand>
        <name>Ca(2+)</name>
        <dbReference type="ChEBI" id="CHEBI:29108"/>
    </ligand>
</feature>
<protein>
    <recommendedName>
        <fullName evidence="9">alpha-1,2-Mannosidase</fullName>
        <ecNumber evidence="9">3.2.1.-</ecNumber>
    </recommendedName>
</protein>
<dbReference type="Pfam" id="PF01532">
    <property type="entry name" value="Glyco_hydro_47"/>
    <property type="match status" value="1"/>
</dbReference>
<dbReference type="FunFam" id="1.50.10.10:FF:000037">
    <property type="entry name" value="alpha-1,2-Mannosidase"/>
    <property type="match status" value="1"/>
</dbReference>